<dbReference type="EC" id="2.7.11.1" evidence="3"/>
<evidence type="ECO:0000259" key="1">
    <source>
        <dbReference type="Pfam" id="PF07085"/>
    </source>
</evidence>
<keyword evidence="3" id="KW-0418">Kinase</keyword>
<dbReference type="OrthoDB" id="9797578at2"/>
<dbReference type="AlphaFoldDB" id="A0A140LA21"/>
<feature type="domain" description="Histidine kinase/HSP90-like ATPase" evidence="2">
    <location>
        <begin position="149"/>
        <end position="266"/>
    </location>
</feature>
<dbReference type="RefSeq" id="WP_066353016.1">
    <property type="nucleotide sequence ID" value="NZ_LOED01000011.1"/>
</dbReference>
<keyword evidence="3" id="KW-0808">Transferase</keyword>
<protein>
    <submittedName>
        <fullName evidence="3">Serine/threonine-protein kinase RsbT</fullName>
        <ecNumber evidence="3">2.7.11.1</ecNumber>
    </submittedName>
</protein>
<dbReference type="InParanoid" id="A0A140LA21"/>
<dbReference type="SUPFAM" id="SSF75138">
    <property type="entry name" value="HprK N-terminal domain-like"/>
    <property type="match status" value="1"/>
</dbReference>
<reference evidence="3 4" key="1">
    <citation type="submission" date="2015-12" db="EMBL/GenBank/DDBJ databases">
        <title>Draft genome sequnece of Fervidicola ferrireducens strain Y170.</title>
        <authorList>
            <person name="Patel B.K."/>
        </authorList>
    </citation>
    <scope>NUCLEOTIDE SEQUENCE [LARGE SCALE GENOMIC DNA]</scope>
    <source>
        <strain evidence="3 4">Y170</strain>
    </source>
</reference>
<accession>A0A140LA21</accession>
<sequence>MKLKKIKEILRAEVLTGDDGALEVEVTNACGADLISDILADMKKNAVLLTGLTHRQIIQTASMSEFAAIVFVRGKCPTSDVIELARESGLPLLRTDFPLYESCGLLYEAGLKGDIIARKVQERQNVEEKIPGTMRLVYEVHGGDFDTAGKATEQAKKVLKQLGVNPSVMRRASIVAYEAEMNIVIHAYNGKLIFDITPSHIEITAEDEGPGIEDIELAMQEGYSTAPERIREMGFGAGMGLPNMKKFSDEFEINSVVGKGTKVKMKIFL</sequence>
<dbReference type="SUPFAM" id="SSF55874">
    <property type="entry name" value="ATPase domain of HSP90 chaperone/DNA topoisomerase II/histidine kinase"/>
    <property type="match status" value="1"/>
</dbReference>
<dbReference type="Gene3D" id="3.30.565.10">
    <property type="entry name" value="Histidine kinase-like ATPase, C-terminal domain"/>
    <property type="match status" value="1"/>
</dbReference>
<proteinExistence type="predicted"/>
<evidence type="ECO:0000313" key="4">
    <source>
        <dbReference type="Proteomes" id="UP000070427"/>
    </source>
</evidence>
<dbReference type="InterPro" id="IPR003594">
    <property type="entry name" value="HATPase_dom"/>
</dbReference>
<gene>
    <name evidence="3" type="primary">rsbT_1</name>
    <name evidence="3" type="ORF">AN618_11240</name>
</gene>
<dbReference type="Pfam" id="PF07085">
    <property type="entry name" value="DRTGG"/>
    <property type="match status" value="1"/>
</dbReference>
<keyword evidence="4" id="KW-1185">Reference proteome</keyword>
<name>A0A140LA21_9FIRM</name>
<dbReference type="InterPro" id="IPR028979">
    <property type="entry name" value="Ser_kin/Pase_Hpr-like_N_sf"/>
</dbReference>
<comment type="caution">
    <text evidence="3">The sequence shown here is derived from an EMBL/GenBank/DDBJ whole genome shotgun (WGS) entry which is preliminary data.</text>
</comment>
<organism evidence="3 4">
    <name type="scientific">Fervidicola ferrireducens</name>
    <dbReference type="NCBI Taxonomy" id="520764"/>
    <lineage>
        <taxon>Bacteria</taxon>
        <taxon>Bacillati</taxon>
        <taxon>Bacillota</taxon>
        <taxon>Clostridia</taxon>
        <taxon>Thermosediminibacterales</taxon>
        <taxon>Thermosediminibacteraceae</taxon>
        <taxon>Fervidicola</taxon>
    </lineage>
</organism>
<dbReference type="Pfam" id="PF13581">
    <property type="entry name" value="HATPase_c_2"/>
    <property type="match status" value="1"/>
</dbReference>
<dbReference type="InterPro" id="IPR010766">
    <property type="entry name" value="DRTGG"/>
</dbReference>
<dbReference type="GO" id="GO:0004674">
    <property type="term" value="F:protein serine/threonine kinase activity"/>
    <property type="evidence" value="ECO:0007669"/>
    <property type="project" value="UniProtKB-EC"/>
</dbReference>
<evidence type="ECO:0000313" key="3">
    <source>
        <dbReference type="EMBL" id="KXG77396.1"/>
    </source>
</evidence>
<dbReference type="Gene3D" id="3.40.1390.20">
    <property type="entry name" value="HprK N-terminal domain-like"/>
    <property type="match status" value="1"/>
</dbReference>
<evidence type="ECO:0000259" key="2">
    <source>
        <dbReference type="Pfam" id="PF13581"/>
    </source>
</evidence>
<dbReference type="EMBL" id="LOED01000011">
    <property type="protein sequence ID" value="KXG77396.1"/>
    <property type="molecule type" value="Genomic_DNA"/>
</dbReference>
<feature type="domain" description="DRTGG" evidence="1">
    <location>
        <begin position="6"/>
        <end position="98"/>
    </location>
</feature>
<dbReference type="InterPro" id="IPR036890">
    <property type="entry name" value="HATPase_C_sf"/>
</dbReference>
<dbReference type="Proteomes" id="UP000070427">
    <property type="component" value="Unassembled WGS sequence"/>
</dbReference>
<dbReference type="STRING" id="520764.AN618_11240"/>